<dbReference type="Gene3D" id="3.30.70.270">
    <property type="match status" value="1"/>
</dbReference>
<dbReference type="SMART" id="SM00267">
    <property type="entry name" value="GGDEF"/>
    <property type="match status" value="1"/>
</dbReference>
<dbReference type="CDD" id="cd01948">
    <property type="entry name" value="EAL"/>
    <property type="match status" value="1"/>
</dbReference>
<dbReference type="PANTHER" id="PTHR33121">
    <property type="entry name" value="CYCLIC DI-GMP PHOSPHODIESTERASE PDEF"/>
    <property type="match status" value="1"/>
</dbReference>
<dbReference type="InterPro" id="IPR035919">
    <property type="entry name" value="EAL_sf"/>
</dbReference>
<dbReference type="eggNOG" id="COG5001">
    <property type="taxonomic scope" value="Bacteria"/>
</dbReference>
<name>Q30SL7_SULDN</name>
<dbReference type="InterPro" id="IPR043128">
    <property type="entry name" value="Rev_trsase/Diguanyl_cyclase"/>
</dbReference>
<evidence type="ECO:0000313" key="3">
    <source>
        <dbReference type="EMBL" id="ABB44014.1"/>
    </source>
</evidence>
<dbReference type="AlphaFoldDB" id="Q30SL7"/>
<dbReference type="PROSITE" id="PS50887">
    <property type="entry name" value="GGDEF"/>
    <property type="match status" value="1"/>
</dbReference>
<evidence type="ECO:0000259" key="1">
    <source>
        <dbReference type="PROSITE" id="PS50883"/>
    </source>
</evidence>
<protein>
    <submittedName>
        <fullName evidence="3">Diguanylate cyclase/phosphodiesterase</fullName>
    </submittedName>
</protein>
<feature type="domain" description="GGDEF" evidence="2">
    <location>
        <begin position="25"/>
        <end position="155"/>
    </location>
</feature>
<dbReference type="RefSeq" id="WP_011372368.1">
    <property type="nucleotide sequence ID" value="NC_007575.1"/>
</dbReference>
<sequence>MTKKNDTLTNIENRFSLIEYLQSVKNVNLFLIDIDNFNNINNAYGFEVGDLALVEITRLLNLAKPNSSKLFRVNSDEFAVVSTDIMSSQKLSDIASSIISFFDQSEIYISDEIILKVSVSIGISIGSGAEILNHARIAIKELREYKRGSFKIYDSTSVFIKKQQENIYWVHKIKEAFEEERLITYYQPILNNATDKIEKYECLIRIVENGILTPPLRFMEASKLTGTLSLVTKTVIEQSYKKFSNTEYEFSINITSTDLYLNFLEEYLLKNAKKYNISPSRVALEILEDIDTLDTKEILTQLNSLRYHGFKISIDDFGSRSSNFSRLIEFSPDYLKIDGSFIKNILSDKKSLTIVEAIVLLCKKSNIKIIAEFVHNEDVQQKVKELGIEYSQGYCFGEPSEDL</sequence>
<dbReference type="SUPFAM" id="SSF55073">
    <property type="entry name" value="Nucleotide cyclase"/>
    <property type="match status" value="1"/>
</dbReference>
<dbReference type="PROSITE" id="PS50883">
    <property type="entry name" value="EAL"/>
    <property type="match status" value="1"/>
</dbReference>
<dbReference type="Pfam" id="PF00563">
    <property type="entry name" value="EAL"/>
    <property type="match status" value="1"/>
</dbReference>
<dbReference type="InterPro" id="IPR001633">
    <property type="entry name" value="EAL_dom"/>
</dbReference>
<dbReference type="InterPro" id="IPR029787">
    <property type="entry name" value="Nucleotide_cyclase"/>
</dbReference>
<dbReference type="InterPro" id="IPR050706">
    <property type="entry name" value="Cyclic-di-GMP_PDE-like"/>
</dbReference>
<dbReference type="NCBIfam" id="TIGR00254">
    <property type="entry name" value="GGDEF"/>
    <property type="match status" value="1"/>
</dbReference>
<dbReference type="STRING" id="326298.Suden_0735"/>
<dbReference type="HOGENOM" id="CLU_000445_70_50_7"/>
<dbReference type="SUPFAM" id="SSF141868">
    <property type="entry name" value="EAL domain-like"/>
    <property type="match status" value="1"/>
</dbReference>
<dbReference type="OrthoDB" id="9790732at2"/>
<accession>Q30SL7</accession>
<dbReference type="Proteomes" id="UP000002714">
    <property type="component" value="Chromosome"/>
</dbReference>
<feature type="domain" description="EAL" evidence="1">
    <location>
        <begin position="166"/>
        <end position="403"/>
    </location>
</feature>
<gene>
    <name evidence="3" type="ordered locus">Suden_0735</name>
</gene>
<reference evidence="3 4" key="1">
    <citation type="journal article" date="2008" name="Appl. Environ. Microbiol.">
        <title>Genome of the epsilonproteobacterial chemolithoautotroph Sulfurimonas denitrificans.</title>
        <authorList>
            <person name="Sievert S.M."/>
            <person name="Scott K.M."/>
            <person name="Klotz M.G."/>
            <person name="Chain P.S.G."/>
            <person name="Hauser L.J."/>
            <person name="Hemp J."/>
            <person name="Huegler M."/>
            <person name="Land M."/>
            <person name="Lapidus A."/>
            <person name="Larimer F.W."/>
            <person name="Lucas S."/>
            <person name="Malfatti S.A."/>
            <person name="Meyer F."/>
            <person name="Paulsen I.T."/>
            <person name="Ren Q."/>
            <person name="Simon J."/>
            <person name="Bailey K."/>
            <person name="Diaz E."/>
            <person name="Fitzpatrick K.A."/>
            <person name="Glover B."/>
            <person name="Gwatney N."/>
            <person name="Korajkic A."/>
            <person name="Long A."/>
            <person name="Mobberley J.M."/>
            <person name="Pantry S.N."/>
            <person name="Pazder G."/>
            <person name="Peterson S."/>
            <person name="Quintanilla J.D."/>
            <person name="Sprinkle R."/>
            <person name="Stephens J."/>
            <person name="Thomas P."/>
            <person name="Vaughn R."/>
            <person name="Weber M.J."/>
            <person name="Wooten L.L."/>
        </authorList>
    </citation>
    <scope>NUCLEOTIDE SEQUENCE [LARGE SCALE GENOMIC DNA]</scope>
    <source>
        <strain evidence="4">ATCC 33889 / DSM 1251</strain>
    </source>
</reference>
<proteinExistence type="predicted"/>
<dbReference type="PANTHER" id="PTHR33121:SF71">
    <property type="entry name" value="OXYGEN SENSOR PROTEIN DOSP"/>
    <property type="match status" value="1"/>
</dbReference>
<dbReference type="Pfam" id="PF00990">
    <property type="entry name" value="GGDEF"/>
    <property type="match status" value="1"/>
</dbReference>
<dbReference type="EMBL" id="CP000153">
    <property type="protein sequence ID" value="ABB44014.1"/>
    <property type="molecule type" value="Genomic_DNA"/>
</dbReference>
<dbReference type="SMART" id="SM00052">
    <property type="entry name" value="EAL"/>
    <property type="match status" value="1"/>
</dbReference>
<dbReference type="Gene3D" id="3.20.20.450">
    <property type="entry name" value="EAL domain"/>
    <property type="match status" value="1"/>
</dbReference>
<keyword evidence="4" id="KW-1185">Reference proteome</keyword>
<evidence type="ECO:0000259" key="2">
    <source>
        <dbReference type="PROSITE" id="PS50887"/>
    </source>
</evidence>
<organism evidence="3 4">
    <name type="scientific">Sulfurimonas denitrificans (strain ATCC 33889 / DSM 1251)</name>
    <name type="common">Thiomicrospira denitrificans (strain ATCC 33889 / DSM 1251)</name>
    <dbReference type="NCBI Taxonomy" id="326298"/>
    <lineage>
        <taxon>Bacteria</taxon>
        <taxon>Pseudomonadati</taxon>
        <taxon>Campylobacterota</taxon>
        <taxon>Epsilonproteobacteria</taxon>
        <taxon>Campylobacterales</taxon>
        <taxon>Sulfurimonadaceae</taxon>
        <taxon>Sulfurimonas</taxon>
    </lineage>
</organism>
<dbReference type="GO" id="GO:0071111">
    <property type="term" value="F:cyclic-guanylate-specific phosphodiesterase activity"/>
    <property type="evidence" value="ECO:0007669"/>
    <property type="project" value="InterPro"/>
</dbReference>
<dbReference type="KEGG" id="tdn:Suden_0735"/>
<evidence type="ECO:0000313" key="4">
    <source>
        <dbReference type="Proteomes" id="UP000002714"/>
    </source>
</evidence>
<dbReference type="InterPro" id="IPR000160">
    <property type="entry name" value="GGDEF_dom"/>
</dbReference>